<dbReference type="VEuPathDB" id="FungiDB:GGTG_06387"/>
<evidence type="ECO:0000313" key="3">
    <source>
        <dbReference type="EMBL" id="EJT76468.1"/>
    </source>
</evidence>
<feature type="compositionally biased region" description="Basic and acidic residues" evidence="2">
    <location>
        <begin position="110"/>
        <end position="122"/>
    </location>
</feature>
<proteinExistence type="predicted"/>
<dbReference type="GeneID" id="20346845"/>
<feature type="compositionally biased region" description="Acidic residues" evidence="2">
    <location>
        <begin position="170"/>
        <end position="180"/>
    </location>
</feature>
<dbReference type="STRING" id="644352.J3NYN5"/>
<feature type="coiled-coil region" evidence="1">
    <location>
        <begin position="40"/>
        <end position="67"/>
    </location>
</feature>
<dbReference type="AlphaFoldDB" id="J3NYN5"/>
<dbReference type="EnsemblFungi" id="EJT76468">
    <property type="protein sequence ID" value="EJT76468"/>
    <property type="gene ID" value="GGTG_06387"/>
</dbReference>
<dbReference type="RefSeq" id="XP_009222468.1">
    <property type="nucleotide sequence ID" value="XM_009224204.1"/>
</dbReference>
<keyword evidence="1" id="KW-0175">Coiled coil</keyword>
<reference evidence="4" key="4">
    <citation type="journal article" date="2015" name="G3 (Bethesda)">
        <title>Genome sequences of three phytopathogenic species of the Magnaporthaceae family of fungi.</title>
        <authorList>
            <person name="Okagaki L.H."/>
            <person name="Nunes C.C."/>
            <person name="Sailsbery J."/>
            <person name="Clay B."/>
            <person name="Brown D."/>
            <person name="John T."/>
            <person name="Oh Y."/>
            <person name="Young N."/>
            <person name="Fitzgerald M."/>
            <person name="Haas B.J."/>
            <person name="Zeng Q."/>
            <person name="Young S."/>
            <person name="Adiconis X."/>
            <person name="Fan L."/>
            <person name="Levin J.Z."/>
            <person name="Mitchell T.K."/>
            <person name="Okubara P.A."/>
            <person name="Farman M.L."/>
            <person name="Kohn L.M."/>
            <person name="Birren B."/>
            <person name="Ma L.-J."/>
            <person name="Dean R.A."/>
        </authorList>
    </citation>
    <scope>NUCLEOTIDE SEQUENCE</scope>
    <source>
        <strain evidence="4">R3-111a-1</strain>
    </source>
</reference>
<feature type="region of interest" description="Disordered" evidence="2">
    <location>
        <begin position="508"/>
        <end position="709"/>
    </location>
</feature>
<organism evidence="3">
    <name type="scientific">Gaeumannomyces tritici (strain R3-111a-1)</name>
    <name type="common">Wheat and barley take-all root rot fungus</name>
    <name type="synonym">Gaeumannomyces graminis var. tritici</name>
    <dbReference type="NCBI Taxonomy" id="644352"/>
    <lineage>
        <taxon>Eukaryota</taxon>
        <taxon>Fungi</taxon>
        <taxon>Dikarya</taxon>
        <taxon>Ascomycota</taxon>
        <taxon>Pezizomycotina</taxon>
        <taxon>Sordariomycetes</taxon>
        <taxon>Sordariomycetidae</taxon>
        <taxon>Magnaporthales</taxon>
        <taxon>Magnaporthaceae</taxon>
        <taxon>Gaeumannomyces</taxon>
    </lineage>
</organism>
<dbReference type="HOGENOM" id="CLU_432143_0_0_1"/>
<feature type="compositionally biased region" description="Gly residues" evidence="2">
    <location>
        <begin position="234"/>
        <end position="244"/>
    </location>
</feature>
<reference evidence="5" key="1">
    <citation type="submission" date="2010-07" db="EMBL/GenBank/DDBJ databases">
        <title>The genome sequence of Gaeumannomyces graminis var. tritici strain R3-111a-1.</title>
        <authorList>
            <consortium name="The Broad Institute Genome Sequencing Platform"/>
            <person name="Ma L.-J."/>
            <person name="Dead R."/>
            <person name="Young S."/>
            <person name="Zeng Q."/>
            <person name="Koehrsen M."/>
            <person name="Alvarado L."/>
            <person name="Berlin A."/>
            <person name="Chapman S.B."/>
            <person name="Chen Z."/>
            <person name="Freedman E."/>
            <person name="Gellesch M."/>
            <person name="Goldberg J."/>
            <person name="Griggs A."/>
            <person name="Gujja S."/>
            <person name="Heilman E.R."/>
            <person name="Heiman D."/>
            <person name="Hepburn T."/>
            <person name="Howarth C."/>
            <person name="Jen D."/>
            <person name="Larson L."/>
            <person name="Mehta T."/>
            <person name="Neiman D."/>
            <person name="Pearson M."/>
            <person name="Roberts A."/>
            <person name="Saif S."/>
            <person name="Shea T."/>
            <person name="Shenoy N."/>
            <person name="Sisk P."/>
            <person name="Stolte C."/>
            <person name="Sykes S."/>
            <person name="Walk T."/>
            <person name="White J."/>
            <person name="Yandava C."/>
            <person name="Haas B."/>
            <person name="Nusbaum C."/>
            <person name="Birren B."/>
        </authorList>
    </citation>
    <scope>NUCLEOTIDE SEQUENCE [LARGE SCALE GENOMIC DNA]</scope>
    <source>
        <strain evidence="5">R3-111a-1</strain>
    </source>
</reference>
<feature type="region of interest" description="Disordered" evidence="2">
    <location>
        <begin position="82"/>
        <end position="248"/>
    </location>
</feature>
<feature type="compositionally biased region" description="Polar residues" evidence="2">
    <location>
        <begin position="596"/>
        <end position="614"/>
    </location>
</feature>
<feature type="compositionally biased region" description="Basic and acidic residues" evidence="2">
    <location>
        <begin position="657"/>
        <end position="679"/>
    </location>
</feature>
<accession>J3NYN5</accession>
<dbReference type="Proteomes" id="UP000006039">
    <property type="component" value="Unassembled WGS sequence"/>
</dbReference>
<feature type="compositionally biased region" description="Basic and acidic residues" evidence="2">
    <location>
        <begin position="213"/>
        <end position="223"/>
    </location>
</feature>
<evidence type="ECO:0000313" key="5">
    <source>
        <dbReference type="Proteomes" id="UP000006039"/>
    </source>
</evidence>
<dbReference type="EMBL" id="GL385397">
    <property type="protein sequence ID" value="EJT76468.1"/>
    <property type="molecule type" value="Genomic_DNA"/>
</dbReference>
<reference evidence="3" key="3">
    <citation type="submission" date="2010-09" db="EMBL/GenBank/DDBJ databases">
        <title>Annotation of Gaeumannomyces graminis var. tritici R3-111a-1.</title>
        <authorList>
            <consortium name="The Broad Institute Genome Sequencing Platform"/>
            <person name="Ma L.-J."/>
            <person name="Dead R."/>
            <person name="Young S.K."/>
            <person name="Zeng Q."/>
            <person name="Gargeya S."/>
            <person name="Fitzgerald M."/>
            <person name="Haas B."/>
            <person name="Abouelleil A."/>
            <person name="Alvarado L."/>
            <person name="Arachchi H.M."/>
            <person name="Berlin A."/>
            <person name="Brown A."/>
            <person name="Chapman S.B."/>
            <person name="Chen Z."/>
            <person name="Dunbar C."/>
            <person name="Freedman E."/>
            <person name="Gearin G."/>
            <person name="Gellesch M."/>
            <person name="Goldberg J."/>
            <person name="Griggs A."/>
            <person name="Gujja S."/>
            <person name="Heiman D."/>
            <person name="Howarth C."/>
            <person name="Larson L."/>
            <person name="Lui A."/>
            <person name="MacDonald P.J.P."/>
            <person name="Mehta T."/>
            <person name="Montmayeur A."/>
            <person name="Murphy C."/>
            <person name="Neiman D."/>
            <person name="Pearson M."/>
            <person name="Priest M."/>
            <person name="Roberts A."/>
            <person name="Saif S."/>
            <person name="Shea T."/>
            <person name="Shenoy N."/>
            <person name="Sisk P."/>
            <person name="Stolte C."/>
            <person name="Sykes S."/>
            <person name="Yandava C."/>
            <person name="Wortman J."/>
            <person name="Nusbaum C."/>
            <person name="Birren B."/>
        </authorList>
    </citation>
    <scope>NUCLEOTIDE SEQUENCE</scope>
    <source>
        <strain evidence="3">R3-111a-1</strain>
    </source>
</reference>
<feature type="compositionally biased region" description="Polar residues" evidence="2">
    <location>
        <begin position="622"/>
        <end position="637"/>
    </location>
</feature>
<protein>
    <submittedName>
        <fullName evidence="3 4">Uncharacterized protein</fullName>
    </submittedName>
</protein>
<feature type="compositionally biased region" description="Basic and acidic residues" evidence="2">
    <location>
        <begin position="136"/>
        <end position="148"/>
    </location>
</feature>
<gene>
    <name evidence="4" type="primary">20346845</name>
    <name evidence="3" type="ORF">GGTG_06387</name>
</gene>
<keyword evidence="5" id="KW-1185">Reference proteome</keyword>
<feature type="compositionally biased region" description="Polar residues" evidence="2">
    <location>
        <begin position="83"/>
        <end position="107"/>
    </location>
</feature>
<evidence type="ECO:0000256" key="1">
    <source>
        <dbReference type="SAM" id="Coils"/>
    </source>
</evidence>
<dbReference type="eggNOG" id="ENOG502T5ZG">
    <property type="taxonomic scope" value="Eukaryota"/>
</dbReference>
<sequence>MSDPGQDFAQFAQLADRVNILEEAYQAEKRGKDAPFQKKQNELEMELQRLEMELQRLKQNREAAGKEVDQKYKHRLRELGSSHDLTWLSSQPHPDQTTNSPASSNVGPSVREEGNNRDRLATDDGSEDGDGGLGDGGDKPVDGEHELADSNNRPGHSDSESSNDDRSDYSDAEPVDDDDRSDQGGSESDSDNHDGSVSATFNSPRVLRKRKPTKAESDLESPKKRNRRDRRAAGSGGVEAGGVGAARDDGTEKTISLEDVFGRYRIIPWPAASHRFYILRCDHHGKIFNSKDAAQGAGKHLSKVHGTAGTHENAINELGFRVQTCTQEQVNESNRAVEQLDNAVRRPRRLTSDPKTSIQPVSGVFYQVYWPTGGKSRSSTRSGTPFIALCLPTDGFDEVGISGSIHDTDLMRHVPMCYRTHTRTKKILGWDEDHQDGGTKASQRKFPFLFFTSDLRLPSEGKLSIPKKGKMFSWVAANKIQPLDLNDSTTSHLPGHATAIAFASRLPQQHESAAAINNQSSATKSGPRSDARDNDGSGDGNGAEGSRAEALAQIASAGLSASSAEAGKGSADAEQPADDTSRSAPKPAPSDRAEDSGSSAQATLDSTVQRTCSQLPDEDADTAQNGPTLATHVPSNSEDSRPGFEGTRASSNNNRTSSEENTPKFENSRPRPEDGRQDTGAEAVVGAPQSKPVSDAQGRDSRAGRGSLGFILETSHMEDYRFL</sequence>
<reference evidence="4" key="5">
    <citation type="submission" date="2018-04" db="UniProtKB">
        <authorList>
            <consortium name="EnsemblFungi"/>
        </authorList>
    </citation>
    <scope>IDENTIFICATION</scope>
    <source>
        <strain evidence="4">R3-111a-1</strain>
    </source>
</reference>
<evidence type="ECO:0000256" key="2">
    <source>
        <dbReference type="SAM" id="MobiDB-lite"/>
    </source>
</evidence>
<feature type="compositionally biased region" description="Low complexity" evidence="2">
    <location>
        <begin position="550"/>
        <end position="573"/>
    </location>
</feature>
<reference evidence="3" key="2">
    <citation type="submission" date="2010-07" db="EMBL/GenBank/DDBJ databases">
        <authorList>
            <consortium name="The Broad Institute Genome Sequencing Platform"/>
            <consortium name="Broad Institute Genome Sequencing Center for Infectious Disease"/>
            <person name="Ma L.-J."/>
            <person name="Dead R."/>
            <person name="Young S."/>
            <person name="Zeng Q."/>
            <person name="Koehrsen M."/>
            <person name="Alvarado L."/>
            <person name="Berlin A."/>
            <person name="Chapman S.B."/>
            <person name="Chen Z."/>
            <person name="Freedman E."/>
            <person name="Gellesch M."/>
            <person name="Goldberg J."/>
            <person name="Griggs A."/>
            <person name="Gujja S."/>
            <person name="Heilman E.R."/>
            <person name="Heiman D."/>
            <person name="Hepburn T."/>
            <person name="Howarth C."/>
            <person name="Jen D."/>
            <person name="Larson L."/>
            <person name="Mehta T."/>
            <person name="Neiman D."/>
            <person name="Pearson M."/>
            <person name="Roberts A."/>
            <person name="Saif S."/>
            <person name="Shea T."/>
            <person name="Shenoy N."/>
            <person name="Sisk P."/>
            <person name="Stolte C."/>
            <person name="Sykes S."/>
            <person name="Walk T."/>
            <person name="White J."/>
            <person name="Yandava C."/>
            <person name="Haas B."/>
            <person name="Nusbaum C."/>
            <person name="Birren B."/>
        </authorList>
    </citation>
    <scope>NUCLEOTIDE SEQUENCE</scope>
    <source>
        <strain evidence="3">R3-111a-1</strain>
    </source>
</reference>
<name>J3NYN5_GAET3</name>
<dbReference type="OrthoDB" id="4835412at2759"/>
<evidence type="ECO:0000313" key="4">
    <source>
        <dbReference type="EnsemblFungi" id="EJT76468"/>
    </source>
</evidence>
<feature type="compositionally biased region" description="Polar residues" evidence="2">
    <location>
        <begin position="508"/>
        <end position="526"/>
    </location>
</feature>
<feature type="compositionally biased region" description="Basic and acidic residues" evidence="2">
    <location>
        <begin position="155"/>
        <end position="169"/>
    </location>
</feature>